<dbReference type="GO" id="GO:0005506">
    <property type="term" value="F:iron ion binding"/>
    <property type="evidence" value="ECO:0007669"/>
    <property type="project" value="InterPro"/>
</dbReference>
<dbReference type="Gene3D" id="1.10.630.10">
    <property type="entry name" value="Cytochrome P450"/>
    <property type="match status" value="1"/>
</dbReference>
<name>A0A8C5Q9A6_9ANUR</name>
<keyword evidence="9 12" id="KW-0472">Membrane</keyword>
<feature type="transmembrane region" description="Helical" evidence="12">
    <location>
        <begin position="6"/>
        <end position="31"/>
    </location>
</feature>
<dbReference type="GO" id="GO:0006805">
    <property type="term" value="P:xenobiotic metabolic process"/>
    <property type="evidence" value="ECO:0007669"/>
    <property type="project" value="TreeGrafter"/>
</dbReference>
<proteinExistence type="inferred from homology"/>
<reference evidence="13" key="2">
    <citation type="submission" date="2025-09" db="UniProtKB">
        <authorList>
            <consortium name="Ensembl"/>
        </authorList>
    </citation>
    <scope>IDENTIFICATION</scope>
</reference>
<protein>
    <recommendedName>
        <fullName evidence="15">Cytochrome P450</fullName>
    </recommendedName>
</protein>
<keyword evidence="4 10" id="KW-0349">Heme</keyword>
<evidence type="ECO:0000256" key="11">
    <source>
        <dbReference type="RuleBase" id="RU000461"/>
    </source>
</evidence>
<feature type="binding site" description="axial binding residue" evidence="10">
    <location>
        <position position="452"/>
    </location>
    <ligand>
        <name>heme</name>
        <dbReference type="ChEBI" id="CHEBI:30413"/>
    </ligand>
    <ligandPart>
        <name>Fe</name>
        <dbReference type="ChEBI" id="CHEBI:18248"/>
    </ligandPart>
</feature>
<dbReference type="PRINTS" id="PR01686">
    <property type="entry name" value="EP450ICYP2D"/>
</dbReference>
<dbReference type="InterPro" id="IPR001128">
    <property type="entry name" value="Cyt_P450"/>
</dbReference>
<evidence type="ECO:0000256" key="5">
    <source>
        <dbReference type="ARBA" id="ARBA00022723"/>
    </source>
</evidence>
<dbReference type="Pfam" id="PF00067">
    <property type="entry name" value="p450"/>
    <property type="match status" value="1"/>
</dbReference>
<evidence type="ECO:0000256" key="7">
    <source>
        <dbReference type="ARBA" id="ARBA00023004"/>
    </source>
</evidence>
<dbReference type="Proteomes" id="UP000694569">
    <property type="component" value="Unplaced"/>
</dbReference>
<comment type="cofactor">
    <cofactor evidence="1 10">
        <name>heme</name>
        <dbReference type="ChEBI" id="CHEBI:30413"/>
    </cofactor>
</comment>
<dbReference type="GO" id="GO:0005737">
    <property type="term" value="C:cytoplasm"/>
    <property type="evidence" value="ECO:0007669"/>
    <property type="project" value="TreeGrafter"/>
</dbReference>
<evidence type="ECO:0000256" key="6">
    <source>
        <dbReference type="ARBA" id="ARBA00023002"/>
    </source>
</evidence>
<comment type="subcellular location">
    <subcellularLocation>
        <location evidence="2">Membrane</location>
    </subcellularLocation>
</comment>
<evidence type="ECO:0000256" key="9">
    <source>
        <dbReference type="ARBA" id="ARBA00023136"/>
    </source>
</evidence>
<keyword evidence="8 11" id="KW-0503">Monooxygenase</keyword>
<dbReference type="PROSITE" id="PS00086">
    <property type="entry name" value="CYTOCHROME_P450"/>
    <property type="match status" value="1"/>
</dbReference>
<evidence type="ECO:0008006" key="15">
    <source>
        <dbReference type="Google" id="ProtNLM"/>
    </source>
</evidence>
<dbReference type="GO" id="GO:0016020">
    <property type="term" value="C:membrane"/>
    <property type="evidence" value="ECO:0007669"/>
    <property type="project" value="UniProtKB-SubCell"/>
</dbReference>
<evidence type="ECO:0000256" key="12">
    <source>
        <dbReference type="SAM" id="Phobius"/>
    </source>
</evidence>
<keyword evidence="12" id="KW-1133">Transmembrane helix</keyword>
<dbReference type="GO" id="GO:0019369">
    <property type="term" value="P:arachidonate metabolic process"/>
    <property type="evidence" value="ECO:0007669"/>
    <property type="project" value="TreeGrafter"/>
</dbReference>
<evidence type="ECO:0000256" key="1">
    <source>
        <dbReference type="ARBA" id="ARBA00001971"/>
    </source>
</evidence>
<keyword evidence="12" id="KW-0812">Transmembrane</keyword>
<evidence type="ECO:0000313" key="13">
    <source>
        <dbReference type="Ensembl" id="ENSLLEP00000034947.1"/>
    </source>
</evidence>
<dbReference type="SUPFAM" id="SSF48264">
    <property type="entry name" value="Cytochrome P450"/>
    <property type="match status" value="1"/>
</dbReference>
<evidence type="ECO:0000256" key="2">
    <source>
        <dbReference type="ARBA" id="ARBA00004370"/>
    </source>
</evidence>
<evidence type="ECO:0000256" key="10">
    <source>
        <dbReference type="PIRSR" id="PIRSR602401-1"/>
    </source>
</evidence>
<dbReference type="PANTHER" id="PTHR24300">
    <property type="entry name" value="CYTOCHROME P450 508A4-RELATED"/>
    <property type="match status" value="1"/>
</dbReference>
<dbReference type="InterPro" id="IPR017972">
    <property type="entry name" value="Cyt_P450_CS"/>
</dbReference>
<dbReference type="GO" id="GO:0016712">
    <property type="term" value="F:oxidoreductase activity, acting on paired donors, with incorporation or reduction of molecular oxygen, reduced flavin or flavoprotein as one donor, and incorporation of one atom of oxygen"/>
    <property type="evidence" value="ECO:0007669"/>
    <property type="project" value="InterPro"/>
</dbReference>
<evidence type="ECO:0000256" key="3">
    <source>
        <dbReference type="ARBA" id="ARBA00010617"/>
    </source>
</evidence>
<comment type="similarity">
    <text evidence="3 11">Belongs to the cytochrome P450 family.</text>
</comment>
<evidence type="ECO:0000256" key="8">
    <source>
        <dbReference type="ARBA" id="ARBA00023033"/>
    </source>
</evidence>
<keyword evidence="6 11" id="KW-0560">Oxidoreductase</keyword>
<dbReference type="PANTHER" id="PTHR24300:SF1">
    <property type="entry name" value="CYTOCHROME P450 2D6-RELATED"/>
    <property type="match status" value="1"/>
</dbReference>
<keyword evidence="5 10" id="KW-0479">Metal-binding</keyword>
<dbReference type="InterPro" id="IPR050182">
    <property type="entry name" value="Cytochrome_P450_fam2"/>
</dbReference>
<dbReference type="PRINTS" id="PR00463">
    <property type="entry name" value="EP450I"/>
</dbReference>
<dbReference type="InterPro" id="IPR008069">
    <property type="entry name" value="Cyt_P450_E_grp-I_CYP2D-like"/>
</dbReference>
<dbReference type="PRINTS" id="PR00385">
    <property type="entry name" value="P450"/>
</dbReference>
<sequence length="507" mass="58783">MSLLSVSQLFFSGLTNVFLLGILFIISLLLLDFIQRRKKWPRFPPGPPSMPFVGNILQIDFNKPHIELSKLSLKYGGVYSLKFFWKNIVVLNGFEVMKEALLKKSEDIADRPPFPIYEKFGYDGNNKGVVLARYGTSWKEHRRFSLTTLRNFGMGKKSLEERVTEEAGFLSSRFQSEQGLPFDPRFIINNAVSNVICSIAFGDRFDYNDSKFQQLLQLFEKALKAESGILAQTLNEIPILTNIPWLVNKVLEHEYYIFAFMKEIISEHKKSFDPNNIRDFIDAYLLEMENMKENNDGTFNETNLLLTTYDLFGAGTETTSTTLRWGFLFMMLYPEVQLKVHTEIDKIIGREKTPTMADILEMPYTNAVIHEIQRCGDIVPMALPHMAYRDTEIQGYFIPKGTTIITNLSSVMKDETKWKKPYQFYPEHFLDETGKFFKNEAFMAFSAGRRVCLGEKLARMELFLFFTMLMQRFRFEIPNDQPRPTEDGVYAFTLSPQPYKMCAVARK</sequence>
<dbReference type="InterPro" id="IPR002401">
    <property type="entry name" value="Cyt_P450_E_grp-I"/>
</dbReference>
<accession>A0A8C5Q9A6</accession>
<reference evidence="13" key="1">
    <citation type="submission" date="2025-08" db="UniProtKB">
        <authorList>
            <consortium name="Ensembl"/>
        </authorList>
    </citation>
    <scope>IDENTIFICATION</scope>
</reference>
<keyword evidence="7 10" id="KW-0408">Iron</keyword>
<dbReference type="InterPro" id="IPR036396">
    <property type="entry name" value="Cyt_P450_sf"/>
</dbReference>
<dbReference type="Ensembl" id="ENSLLET00000036279.1">
    <property type="protein sequence ID" value="ENSLLEP00000034947.1"/>
    <property type="gene ID" value="ENSLLEG00000022022.1"/>
</dbReference>
<dbReference type="GO" id="GO:0020037">
    <property type="term" value="F:heme binding"/>
    <property type="evidence" value="ECO:0007669"/>
    <property type="project" value="InterPro"/>
</dbReference>
<keyword evidence="14" id="KW-1185">Reference proteome</keyword>
<evidence type="ECO:0000313" key="14">
    <source>
        <dbReference type="Proteomes" id="UP000694569"/>
    </source>
</evidence>
<organism evidence="13 14">
    <name type="scientific">Leptobrachium leishanense</name>
    <name type="common">Leishan spiny toad</name>
    <dbReference type="NCBI Taxonomy" id="445787"/>
    <lineage>
        <taxon>Eukaryota</taxon>
        <taxon>Metazoa</taxon>
        <taxon>Chordata</taxon>
        <taxon>Craniata</taxon>
        <taxon>Vertebrata</taxon>
        <taxon>Euteleostomi</taxon>
        <taxon>Amphibia</taxon>
        <taxon>Batrachia</taxon>
        <taxon>Anura</taxon>
        <taxon>Pelobatoidea</taxon>
        <taxon>Megophryidae</taxon>
        <taxon>Leptobrachium</taxon>
    </lineage>
</organism>
<dbReference type="GeneTree" id="ENSGT00940000153331"/>
<dbReference type="AlphaFoldDB" id="A0A8C5Q9A6"/>
<dbReference type="FunFam" id="1.10.630.10:FF:000004">
    <property type="entry name" value="cytochrome P450 2D15 isoform X1"/>
    <property type="match status" value="1"/>
</dbReference>
<evidence type="ECO:0000256" key="4">
    <source>
        <dbReference type="ARBA" id="ARBA00022617"/>
    </source>
</evidence>